<dbReference type="InterPro" id="IPR007110">
    <property type="entry name" value="Ig-like_dom"/>
</dbReference>
<reference evidence="4 5" key="1">
    <citation type="journal article" date="2017" name="Gigascience">
        <title>Draft genome of the honey bee ectoparasitic mite, Tropilaelaps mercedesae, is shaped by the parasitic life history.</title>
        <authorList>
            <person name="Dong X."/>
            <person name="Armstrong S.D."/>
            <person name="Xia D."/>
            <person name="Makepeace B.L."/>
            <person name="Darby A.C."/>
            <person name="Kadowaki T."/>
        </authorList>
    </citation>
    <scope>NUCLEOTIDE SEQUENCE [LARGE SCALE GENOMIC DNA]</scope>
    <source>
        <strain evidence="4">Wuxi-XJTLU</strain>
    </source>
</reference>
<dbReference type="PROSITE" id="PS50835">
    <property type="entry name" value="IG_LIKE"/>
    <property type="match status" value="1"/>
</dbReference>
<feature type="transmembrane region" description="Helical" evidence="2">
    <location>
        <begin position="6"/>
        <end position="25"/>
    </location>
</feature>
<dbReference type="FunFam" id="2.60.40.10:FF:000107">
    <property type="entry name" value="Myosin, light chain kinase a"/>
    <property type="match status" value="1"/>
</dbReference>
<dbReference type="InterPro" id="IPR013098">
    <property type="entry name" value="Ig_I-set"/>
</dbReference>
<gene>
    <name evidence="4" type="ORF">BIW11_08130</name>
</gene>
<organism evidence="4 5">
    <name type="scientific">Tropilaelaps mercedesae</name>
    <dbReference type="NCBI Taxonomy" id="418985"/>
    <lineage>
        <taxon>Eukaryota</taxon>
        <taxon>Metazoa</taxon>
        <taxon>Ecdysozoa</taxon>
        <taxon>Arthropoda</taxon>
        <taxon>Chelicerata</taxon>
        <taxon>Arachnida</taxon>
        <taxon>Acari</taxon>
        <taxon>Parasitiformes</taxon>
        <taxon>Mesostigmata</taxon>
        <taxon>Gamasina</taxon>
        <taxon>Dermanyssoidea</taxon>
        <taxon>Laelapidae</taxon>
        <taxon>Tropilaelaps</taxon>
    </lineage>
</organism>
<protein>
    <submittedName>
        <fullName evidence="4">Down syndrome cell adhesion molecule-like</fullName>
    </submittedName>
</protein>
<feature type="domain" description="Ig-like" evidence="3">
    <location>
        <begin position="10"/>
        <end position="118"/>
    </location>
</feature>
<keyword evidence="5" id="KW-1185">Reference proteome</keyword>
<dbReference type="STRING" id="418985.A0A1V9XR33"/>
<dbReference type="InterPro" id="IPR003599">
    <property type="entry name" value="Ig_sub"/>
</dbReference>
<dbReference type="EMBL" id="MNPL01005624">
    <property type="protein sequence ID" value="OQR75893.1"/>
    <property type="molecule type" value="Genomic_DNA"/>
</dbReference>
<dbReference type="Pfam" id="PF07679">
    <property type="entry name" value="I-set"/>
    <property type="match status" value="1"/>
</dbReference>
<evidence type="ECO:0000256" key="1">
    <source>
        <dbReference type="ARBA" id="ARBA00023319"/>
    </source>
</evidence>
<name>A0A1V9XR33_9ACAR</name>
<dbReference type="SMART" id="SM00408">
    <property type="entry name" value="IGc2"/>
    <property type="match status" value="1"/>
</dbReference>
<dbReference type="Gene3D" id="2.60.40.10">
    <property type="entry name" value="Immunoglobulins"/>
    <property type="match status" value="1"/>
</dbReference>
<proteinExistence type="predicted"/>
<keyword evidence="2" id="KW-0812">Transmembrane</keyword>
<dbReference type="InterPro" id="IPR003598">
    <property type="entry name" value="Ig_sub2"/>
</dbReference>
<comment type="caution">
    <text evidence="4">The sequence shown here is derived from an EMBL/GenBank/DDBJ whole genome shotgun (WGS) entry which is preliminary data.</text>
</comment>
<evidence type="ECO:0000256" key="2">
    <source>
        <dbReference type="SAM" id="Phobius"/>
    </source>
</evidence>
<keyword evidence="2" id="KW-0472">Membrane</keyword>
<evidence type="ECO:0000313" key="5">
    <source>
        <dbReference type="Proteomes" id="UP000192247"/>
    </source>
</evidence>
<evidence type="ECO:0000259" key="3">
    <source>
        <dbReference type="PROSITE" id="PS50835"/>
    </source>
</evidence>
<dbReference type="OrthoDB" id="6510948at2759"/>
<dbReference type="AlphaFoldDB" id="A0A1V9XR33"/>
<dbReference type="InParanoid" id="A0A1V9XR33"/>
<dbReference type="Proteomes" id="UP000192247">
    <property type="component" value="Unassembled WGS sequence"/>
</dbReference>
<keyword evidence="1" id="KW-0393">Immunoglobulin domain</keyword>
<dbReference type="SMART" id="SM00409">
    <property type="entry name" value="IG"/>
    <property type="match status" value="1"/>
</dbReference>
<dbReference type="SUPFAM" id="SSF48726">
    <property type="entry name" value="Immunoglobulin"/>
    <property type="match status" value="1"/>
</dbReference>
<sequence length="120" mass="13509">MWNIKFILLPITVLCGYSICISFSIDMVRLDRMQDVRAKAGRTIRFMCGLSAGEDVQFSWTHNNNVIPKNSIKFEILSGTESTVLIVRKVASSDTGLYTCIAKNRWSEDRTSATLKVEGQ</sequence>
<evidence type="ECO:0000313" key="4">
    <source>
        <dbReference type="EMBL" id="OQR75893.1"/>
    </source>
</evidence>
<accession>A0A1V9XR33</accession>
<keyword evidence="2" id="KW-1133">Transmembrane helix</keyword>
<dbReference type="InterPro" id="IPR013783">
    <property type="entry name" value="Ig-like_fold"/>
</dbReference>
<dbReference type="InterPro" id="IPR036179">
    <property type="entry name" value="Ig-like_dom_sf"/>
</dbReference>